<keyword evidence="3" id="KW-1185">Reference proteome</keyword>
<organism evidence="2 3">
    <name type="scientific">Datura stramonium</name>
    <name type="common">Jimsonweed</name>
    <name type="synonym">Common thornapple</name>
    <dbReference type="NCBI Taxonomy" id="4076"/>
    <lineage>
        <taxon>Eukaryota</taxon>
        <taxon>Viridiplantae</taxon>
        <taxon>Streptophyta</taxon>
        <taxon>Embryophyta</taxon>
        <taxon>Tracheophyta</taxon>
        <taxon>Spermatophyta</taxon>
        <taxon>Magnoliopsida</taxon>
        <taxon>eudicotyledons</taxon>
        <taxon>Gunneridae</taxon>
        <taxon>Pentapetalae</taxon>
        <taxon>asterids</taxon>
        <taxon>lamiids</taxon>
        <taxon>Solanales</taxon>
        <taxon>Solanaceae</taxon>
        <taxon>Solanoideae</taxon>
        <taxon>Datureae</taxon>
        <taxon>Datura</taxon>
    </lineage>
</organism>
<evidence type="ECO:0000313" key="3">
    <source>
        <dbReference type="Proteomes" id="UP000823775"/>
    </source>
</evidence>
<proteinExistence type="predicted"/>
<feature type="non-terminal residue" evidence="2">
    <location>
        <position position="55"/>
    </location>
</feature>
<evidence type="ECO:0000256" key="1">
    <source>
        <dbReference type="SAM" id="MobiDB-lite"/>
    </source>
</evidence>
<protein>
    <submittedName>
        <fullName evidence="2">Uncharacterized protein</fullName>
    </submittedName>
</protein>
<dbReference type="EMBL" id="JACEIK010002011">
    <property type="protein sequence ID" value="MCD9558444.1"/>
    <property type="molecule type" value="Genomic_DNA"/>
</dbReference>
<dbReference type="Proteomes" id="UP000823775">
    <property type="component" value="Unassembled WGS sequence"/>
</dbReference>
<accession>A0ABS8UHS4</accession>
<comment type="caution">
    <text evidence="2">The sequence shown here is derived from an EMBL/GenBank/DDBJ whole genome shotgun (WGS) entry which is preliminary data.</text>
</comment>
<evidence type="ECO:0000313" key="2">
    <source>
        <dbReference type="EMBL" id="MCD9558444.1"/>
    </source>
</evidence>
<sequence length="55" mass="6590">MEKQEGGKKKEKPEKRTRFNRYDVSSRHKWQEMNENRKKPVLGNDSMNGARIGER</sequence>
<feature type="region of interest" description="Disordered" evidence="1">
    <location>
        <begin position="1"/>
        <end position="55"/>
    </location>
</feature>
<feature type="compositionally biased region" description="Basic and acidic residues" evidence="1">
    <location>
        <begin position="1"/>
        <end position="38"/>
    </location>
</feature>
<gene>
    <name evidence="2" type="ORF">HAX54_015818</name>
</gene>
<name>A0ABS8UHS4_DATST</name>
<reference evidence="2 3" key="1">
    <citation type="journal article" date="2021" name="BMC Genomics">
        <title>Datura genome reveals duplications of psychoactive alkaloid biosynthetic genes and high mutation rate following tissue culture.</title>
        <authorList>
            <person name="Rajewski A."/>
            <person name="Carter-House D."/>
            <person name="Stajich J."/>
            <person name="Litt A."/>
        </authorList>
    </citation>
    <scope>NUCLEOTIDE SEQUENCE [LARGE SCALE GENOMIC DNA]</scope>
    <source>
        <strain evidence="2">AR-01</strain>
    </source>
</reference>